<protein>
    <submittedName>
        <fullName evidence="4">Flavodoxin</fullName>
    </submittedName>
</protein>
<keyword evidence="2" id="KW-0732">Signal</keyword>
<dbReference type="InterPro" id="IPR008254">
    <property type="entry name" value="Flavodoxin/NO_synth"/>
</dbReference>
<dbReference type="SUPFAM" id="SSF52218">
    <property type="entry name" value="Flavoproteins"/>
    <property type="match status" value="1"/>
</dbReference>
<dbReference type="PANTHER" id="PTHR39201:SF1">
    <property type="entry name" value="FLAVODOXIN-LIKE DOMAIN-CONTAINING PROTEIN"/>
    <property type="match status" value="1"/>
</dbReference>
<dbReference type="InterPro" id="IPR029039">
    <property type="entry name" value="Flavoprotein-like_sf"/>
</dbReference>
<dbReference type="InterPro" id="IPR001226">
    <property type="entry name" value="Flavodoxin_CS"/>
</dbReference>
<accession>A0A9D2T7Q2</accession>
<evidence type="ECO:0000256" key="2">
    <source>
        <dbReference type="SAM" id="SignalP"/>
    </source>
</evidence>
<dbReference type="Pfam" id="PF12682">
    <property type="entry name" value="Flavodoxin_4"/>
    <property type="match status" value="1"/>
</dbReference>
<feature type="signal peptide" evidence="2">
    <location>
        <begin position="1"/>
        <end position="20"/>
    </location>
</feature>
<proteinExistence type="predicted"/>
<reference evidence="4" key="2">
    <citation type="submission" date="2021-04" db="EMBL/GenBank/DDBJ databases">
        <authorList>
            <person name="Gilroy R."/>
        </authorList>
    </citation>
    <scope>NUCLEOTIDE SEQUENCE</scope>
    <source>
        <strain evidence="4">CHK183-5548</strain>
    </source>
</reference>
<dbReference type="GO" id="GO:0009055">
    <property type="term" value="F:electron transfer activity"/>
    <property type="evidence" value="ECO:0007669"/>
    <property type="project" value="InterPro"/>
</dbReference>
<dbReference type="PROSITE" id="PS00201">
    <property type="entry name" value="FLAVODOXIN"/>
    <property type="match status" value="1"/>
</dbReference>
<sequence>MIKRGLLLLTACIMAVGILAGCSSNSEETSSTTQEVQTTAEVETEAEGSSTAAEETTSEGASTEEVSVEGTEGRTLVVYFSATGNTERVAEMIAEATGGDLFELEPADPYTDEDLNYNDDNSRVSQEHADEGLRKVELVSTTVEGFDEYENVFVGYPVWWGTAAWPVNTFIEVNDFTGKTVIPFCTSASSGLGESGELLAELAGTGEWLEGMRFRSGASEEDVVAWVESLGL</sequence>
<dbReference type="PANTHER" id="PTHR39201">
    <property type="entry name" value="EXPORTED PROTEIN-RELATED"/>
    <property type="match status" value="1"/>
</dbReference>
<dbReference type="Gene3D" id="3.40.50.360">
    <property type="match status" value="1"/>
</dbReference>
<reference evidence="4" key="1">
    <citation type="journal article" date="2021" name="PeerJ">
        <title>Extensive microbial diversity within the chicken gut microbiome revealed by metagenomics and culture.</title>
        <authorList>
            <person name="Gilroy R."/>
            <person name="Ravi A."/>
            <person name="Getino M."/>
            <person name="Pursley I."/>
            <person name="Horton D.L."/>
            <person name="Alikhan N.F."/>
            <person name="Baker D."/>
            <person name="Gharbi K."/>
            <person name="Hall N."/>
            <person name="Watson M."/>
            <person name="Adriaenssens E.M."/>
            <person name="Foster-Nyarko E."/>
            <person name="Jarju S."/>
            <person name="Secka A."/>
            <person name="Antonio M."/>
            <person name="Oren A."/>
            <person name="Chaudhuri R.R."/>
            <person name="La Ragione R."/>
            <person name="Hildebrand F."/>
            <person name="Pallen M.J."/>
        </authorList>
    </citation>
    <scope>NUCLEOTIDE SEQUENCE</scope>
    <source>
        <strain evidence="4">CHK183-5548</strain>
    </source>
</reference>
<comment type="caution">
    <text evidence="4">The sequence shown here is derived from an EMBL/GenBank/DDBJ whole genome shotgun (WGS) entry which is preliminary data.</text>
</comment>
<dbReference type="Proteomes" id="UP000823883">
    <property type="component" value="Unassembled WGS sequence"/>
</dbReference>
<dbReference type="PROSITE" id="PS51257">
    <property type="entry name" value="PROKAR_LIPOPROTEIN"/>
    <property type="match status" value="1"/>
</dbReference>
<dbReference type="GO" id="GO:0010181">
    <property type="term" value="F:FMN binding"/>
    <property type="evidence" value="ECO:0007669"/>
    <property type="project" value="InterPro"/>
</dbReference>
<feature type="chain" id="PRO_5039017060" evidence="2">
    <location>
        <begin position="21"/>
        <end position="232"/>
    </location>
</feature>
<evidence type="ECO:0000259" key="3">
    <source>
        <dbReference type="PROSITE" id="PS50902"/>
    </source>
</evidence>
<dbReference type="GO" id="GO:0016651">
    <property type="term" value="F:oxidoreductase activity, acting on NAD(P)H"/>
    <property type="evidence" value="ECO:0007669"/>
    <property type="project" value="UniProtKB-ARBA"/>
</dbReference>
<gene>
    <name evidence="4" type="ORF">IAA04_11945</name>
</gene>
<feature type="domain" description="Flavodoxin-like" evidence="3">
    <location>
        <begin position="75"/>
        <end position="231"/>
    </location>
</feature>
<dbReference type="EMBL" id="DWWL01000078">
    <property type="protein sequence ID" value="HJC48749.1"/>
    <property type="molecule type" value="Genomic_DNA"/>
</dbReference>
<dbReference type="AlphaFoldDB" id="A0A9D2T7Q2"/>
<feature type="region of interest" description="Disordered" evidence="1">
    <location>
        <begin position="24"/>
        <end position="69"/>
    </location>
</feature>
<name>A0A9D2T7Q2_9FIRM</name>
<evidence type="ECO:0000313" key="5">
    <source>
        <dbReference type="Proteomes" id="UP000823883"/>
    </source>
</evidence>
<evidence type="ECO:0000256" key="1">
    <source>
        <dbReference type="SAM" id="MobiDB-lite"/>
    </source>
</evidence>
<evidence type="ECO:0000313" key="4">
    <source>
        <dbReference type="EMBL" id="HJC48749.1"/>
    </source>
</evidence>
<dbReference type="PROSITE" id="PS50902">
    <property type="entry name" value="FLAVODOXIN_LIKE"/>
    <property type="match status" value="1"/>
</dbReference>
<organism evidence="4 5">
    <name type="scientific">Candidatus Lachnoclostridium pullistercoris</name>
    <dbReference type="NCBI Taxonomy" id="2838632"/>
    <lineage>
        <taxon>Bacteria</taxon>
        <taxon>Bacillati</taxon>
        <taxon>Bacillota</taxon>
        <taxon>Clostridia</taxon>
        <taxon>Lachnospirales</taxon>
        <taxon>Lachnospiraceae</taxon>
    </lineage>
</organism>